<evidence type="ECO:0000313" key="2">
    <source>
        <dbReference type="EMBL" id="EYB95582.1"/>
    </source>
</evidence>
<accession>A0A016SYT4</accession>
<keyword evidence="3" id="KW-1185">Reference proteome</keyword>
<evidence type="ECO:0000256" key="1">
    <source>
        <dbReference type="SAM" id="MobiDB-lite"/>
    </source>
</evidence>
<proteinExistence type="predicted"/>
<dbReference type="Proteomes" id="UP000024635">
    <property type="component" value="Unassembled WGS sequence"/>
</dbReference>
<protein>
    <submittedName>
        <fullName evidence="2">Uncharacterized protein</fullName>
    </submittedName>
</protein>
<sequence length="101" mass="11447">MESIGIVVPVPELLQRHAATNLALRPESKLSSGILVPFFDQFIHVLIWFDFAKVPFIDVNWQPREATEEENFTCCSRQKKKTSNKRNQVGGGINSFEGNDL</sequence>
<reference evidence="3" key="1">
    <citation type="journal article" date="2015" name="Nat. Genet.">
        <title>The genome and transcriptome of the zoonotic hookworm Ancylostoma ceylanicum identify infection-specific gene families.</title>
        <authorList>
            <person name="Schwarz E.M."/>
            <person name="Hu Y."/>
            <person name="Antoshechkin I."/>
            <person name="Miller M.M."/>
            <person name="Sternberg P.W."/>
            <person name="Aroian R.V."/>
        </authorList>
    </citation>
    <scope>NUCLEOTIDE SEQUENCE</scope>
    <source>
        <strain evidence="3">HY135</strain>
    </source>
</reference>
<name>A0A016SYT4_9BILA</name>
<comment type="caution">
    <text evidence="2">The sequence shown here is derived from an EMBL/GenBank/DDBJ whole genome shotgun (WGS) entry which is preliminary data.</text>
</comment>
<dbReference type="AlphaFoldDB" id="A0A016SYT4"/>
<feature type="region of interest" description="Disordered" evidence="1">
    <location>
        <begin position="76"/>
        <end position="101"/>
    </location>
</feature>
<organism evidence="2 3">
    <name type="scientific">Ancylostoma ceylanicum</name>
    <dbReference type="NCBI Taxonomy" id="53326"/>
    <lineage>
        <taxon>Eukaryota</taxon>
        <taxon>Metazoa</taxon>
        <taxon>Ecdysozoa</taxon>
        <taxon>Nematoda</taxon>
        <taxon>Chromadorea</taxon>
        <taxon>Rhabditida</taxon>
        <taxon>Rhabditina</taxon>
        <taxon>Rhabditomorpha</taxon>
        <taxon>Strongyloidea</taxon>
        <taxon>Ancylostomatidae</taxon>
        <taxon>Ancylostomatinae</taxon>
        <taxon>Ancylostoma</taxon>
    </lineage>
</organism>
<evidence type="ECO:0000313" key="3">
    <source>
        <dbReference type="Proteomes" id="UP000024635"/>
    </source>
</evidence>
<gene>
    <name evidence="2" type="primary">Acey_s0158.g3249</name>
    <name evidence="2" type="ORF">Y032_0158g3249</name>
</gene>
<dbReference type="EMBL" id="JARK01001494">
    <property type="protein sequence ID" value="EYB95582.1"/>
    <property type="molecule type" value="Genomic_DNA"/>
</dbReference>